<gene>
    <name evidence="2" type="ORF">QBC33DRAFT_592465</name>
</gene>
<dbReference type="InterPro" id="IPR045518">
    <property type="entry name" value="2EXR"/>
</dbReference>
<dbReference type="AlphaFoldDB" id="A0AAJ0FT61"/>
<accession>A0AAJ0FT61</accession>
<evidence type="ECO:0000313" key="2">
    <source>
        <dbReference type="EMBL" id="KAK1771825.1"/>
    </source>
</evidence>
<proteinExistence type="predicted"/>
<dbReference type="Proteomes" id="UP001244011">
    <property type="component" value="Unassembled WGS sequence"/>
</dbReference>
<organism evidence="2 3">
    <name type="scientific">Phialemonium atrogriseum</name>
    <dbReference type="NCBI Taxonomy" id="1093897"/>
    <lineage>
        <taxon>Eukaryota</taxon>
        <taxon>Fungi</taxon>
        <taxon>Dikarya</taxon>
        <taxon>Ascomycota</taxon>
        <taxon>Pezizomycotina</taxon>
        <taxon>Sordariomycetes</taxon>
        <taxon>Sordariomycetidae</taxon>
        <taxon>Cephalothecales</taxon>
        <taxon>Cephalothecaceae</taxon>
        <taxon>Phialemonium</taxon>
    </lineage>
</organism>
<dbReference type="GeneID" id="85314871"/>
<dbReference type="RefSeq" id="XP_060288038.1">
    <property type="nucleotide sequence ID" value="XM_060431684.1"/>
</dbReference>
<evidence type="ECO:0000313" key="3">
    <source>
        <dbReference type="Proteomes" id="UP001244011"/>
    </source>
</evidence>
<name>A0AAJ0FT61_9PEZI</name>
<dbReference type="EMBL" id="MU838998">
    <property type="protein sequence ID" value="KAK1771825.1"/>
    <property type="molecule type" value="Genomic_DNA"/>
</dbReference>
<comment type="caution">
    <text evidence="2">The sequence shown here is derived from an EMBL/GenBank/DDBJ whole genome shotgun (WGS) entry which is preliminary data.</text>
</comment>
<keyword evidence="3" id="KW-1185">Reference proteome</keyword>
<dbReference type="Pfam" id="PF20150">
    <property type="entry name" value="2EXR"/>
    <property type="match status" value="1"/>
</dbReference>
<sequence>MYCCSKGEKVAQVKATLEAKTKKVPLWNSIFPASLRYQVALDDPAFVCCKPLFDNTLVAILGIILNMAPHSGHHLQIINTVPKGTGAFPQFTKLPLELRSMIWEQSLCYERLIRVDLWPGSSLEHLNEDQKWAVGDRLRLRSSSRKAFSSS</sequence>
<reference evidence="2" key="1">
    <citation type="submission" date="2023-06" db="EMBL/GenBank/DDBJ databases">
        <title>Genome-scale phylogeny and comparative genomics of the fungal order Sordariales.</title>
        <authorList>
            <consortium name="Lawrence Berkeley National Laboratory"/>
            <person name="Hensen N."/>
            <person name="Bonometti L."/>
            <person name="Westerberg I."/>
            <person name="Brannstrom I.O."/>
            <person name="Guillou S."/>
            <person name="Cros-Aarteil S."/>
            <person name="Calhoun S."/>
            <person name="Haridas S."/>
            <person name="Kuo A."/>
            <person name="Mondo S."/>
            <person name="Pangilinan J."/>
            <person name="Riley R."/>
            <person name="Labutti K."/>
            <person name="Andreopoulos B."/>
            <person name="Lipzen A."/>
            <person name="Chen C."/>
            <person name="Yanf M."/>
            <person name="Daum C."/>
            <person name="Ng V."/>
            <person name="Clum A."/>
            <person name="Steindorff A."/>
            <person name="Ohm R."/>
            <person name="Martin F."/>
            <person name="Silar P."/>
            <person name="Natvig D."/>
            <person name="Lalanne C."/>
            <person name="Gautier V."/>
            <person name="Ament-Velasquez S.L."/>
            <person name="Kruys A."/>
            <person name="Hutchinson M.I."/>
            <person name="Powell A.J."/>
            <person name="Barry K."/>
            <person name="Miller A.N."/>
            <person name="Grigoriev I.V."/>
            <person name="Debuchy R."/>
            <person name="Gladieux P."/>
            <person name="Thoren M.H."/>
            <person name="Johannesson H."/>
        </authorList>
    </citation>
    <scope>NUCLEOTIDE SEQUENCE</scope>
    <source>
        <strain evidence="2">8032-3</strain>
    </source>
</reference>
<protein>
    <recommendedName>
        <fullName evidence="1">2EXR domain-containing protein</fullName>
    </recommendedName>
</protein>
<evidence type="ECO:0000259" key="1">
    <source>
        <dbReference type="Pfam" id="PF20150"/>
    </source>
</evidence>
<feature type="domain" description="2EXR" evidence="1">
    <location>
        <begin position="88"/>
        <end position="126"/>
    </location>
</feature>